<dbReference type="SUPFAM" id="SSF50129">
    <property type="entry name" value="GroES-like"/>
    <property type="match status" value="1"/>
</dbReference>
<dbReference type="GO" id="GO:0008270">
    <property type="term" value="F:zinc ion binding"/>
    <property type="evidence" value="ECO:0007669"/>
    <property type="project" value="InterPro"/>
</dbReference>
<evidence type="ECO:0000259" key="7">
    <source>
        <dbReference type="Pfam" id="PF00107"/>
    </source>
</evidence>
<evidence type="ECO:0000256" key="3">
    <source>
        <dbReference type="ARBA" id="ARBA00022723"/>
    </source>
</evidence>
<dbReference type="PROSITE" id="PS00059">
    <property type="entry name" value="ADH_ZINC"/>
    <property type="match status" value="1"/>
</dbReference>
<reference evidence="9" key="1">
    <citation type="journal article" date="2020" name="Stud. Mycol.">
        <title>101 Dothideomycetes genomes: a test case for predicting lifestyles and emergence of pathogens.</title>
        <authorList>
            <person name="Haridas S."/>
            <person name="Albert R."/>
            <person name="Binder M."/>
            <person name="Bloem J."/>
            <person name="Labutti K."/>
            <person name="Salamov A."/>
            <person name="Andreopoulos B."/>
            <person name="Baker S."/>
            <person name="Barry K."/>
            <person name="Bills G."/>
            <person name="Bluhm B."/>
            <person name="Cannon C."/>
            <person name="Castanera R."/>
            <person name="Culley D."/>
            <person name="Daum C."/>
            <person name="Ezra D."/>
            <person name="Gonzalez J."/>
            <person name="Henrissat B."/>
            <person name="Kuo A."/>
            <person name="Liang C."/>
            <person name="Lipzen A."/>
            <person name="Lutzoni F."/>
            <person name="Magnuson J."/>
            <person name="Mondo S."/>
            <person name="Nolan M."/>
            <person name="Ohm R."/>
            <person name="Pangilinan J."/>
            <person name="Park H.-J."/>
            <person name="Ramirez L."/>
            <person name="Alfaro M."/>
            <person name="Sun H."/>
            <person name="Tritt A."/>
            <person name="Yoshinaga Y."/>
            <person name="Zwiers L.-H."/>
            <person name="Turgeon B."/>
            <person name="Goodwin S."/>
            <person name="Spatafora J."/>
            <person name="Crous P."/>
            <person name="Grigoriev I."/>
        </authorList>
    </citation>
    <scope>NUCLEOTIDE SEQUENCE</scope>
    <source>
        <strain evidence="9">CBS 113389</strain>
    </source>
</reference>
<dbReference type="PANTHER" id="PTHR43350">
    <property type="entry name" value="NAD-DEPENDENT ALCOHOL DEHYDROGENASE"/>
    <property type="match status" value="1"/>
</dbReference>
<dbReference type="RefSeq" id="XP_033593544.1">
    <property type="nucleotide sequence ID" value="XM_033735799.1"/>
</dbReference>
<dbReference type="InterPro" id="IPR036291">
    <property type="entry name" value="NAD(P)-bd_dom_sf"/>
</dbReference>
<keyword evidence="3 6" id="KW-0479">Metal-binding</keyword>
<dbReference type="InterPro" id="IPR013149">
    <property type="entry name" value="ADH-like_C"/>
</dbReference>
<dbReference type="Pfam" id="PF08240">
    <property type="entry name" value="ADH_N"/>
    <property type="match status" value="1"/>
</dbReference>
<gene>
    <name evidence="9" type="ORF">BDY17DRAFT_314254</name>
</gene>
<evidence type="ECO:0000256" key="5">
    <source>
        <dbReference type="ARBA" id="ARBA00023002"/>
    </source>
</evidence>
<evidence type="ECO:0000256" key="4">
    <source>
        <dbReference type="ARBA" id="ARBA00022833"/>
    </source>
</evidence>
<evidence type="ECO:0000256" key="2">
    <source>
        <dbReference type="ARBA" id="ARBA00008072"/>
    </source>
</evidence>
<dbReference type="InterPro" id="IPR002328">
    <property type="entry name" value="ADH_Zn_CS"/>
</dbReference>
<dbReference type="SUPFAM" id="SSF51735">
    <property type="entry name" value="NAD(P)-binding Rossmann-fold domains"/>
    <property type="match status" value="1"/>
</dbReference>
<dbReference type="OrthoDB" id="1560166at2759"/>
<evidence type="ECO:0000256" key="1">
    <source>
        <dbReference type="ARBA" id="ARBA00001947"/>
    </source>
</evidence>
<proteinExistence type="inferred from homology"/>
<organism evidence="9 10">
    <name type="scientific">Neohortaea acidophila</name>
    <dbReference type="NCBI Taxonomy" id="245834"/>
    <lineage>
        <taxon>Eukaryota</taxon>
        <taxon>Fungi</taxon>
        <taxon>Dikarya</taxon>
        <taxon>Ascomycota</taxon>
        <taxon>Pezizomycotina</taxon>
        <taxon>Dothideomycetes</taxon>
        <taxon>Dothideomycetidae</taxon>
        <taxon>Mycosphaerellales</taxon>
        <taxon>Teratosphaeriaceae</taxon>
        <taxon>Neohortaea</taxon>
    </lineage>
</organism>
<dbReference type="InterPro" id="IPR013154">
    <property type="entry name" value="ADH-like_N"/>
</dbReference>
<name>A0A6A6Q3V4_9PEZI</name>
<dbReference type="GeneID" id="54476801"/>
<accession>A0A6A6Q3V4</accession>
<evidence type="ECO:0000313" key="10">
    <source>
        <dbReference type="Proteomes" id="UP000799767"/>
    </source>
</evidence>
<evidence type="ECO:0000256" key="6">
    <source>
        <dbReference type="RuleBase" id="RU361277"/>
    </source>
</evidence>
<keyword evidence="10" id="KW-1185">Reference proteome</keyword>
<dbReference type="InterPro" id="IPR011032">
    <property type="entry name" value="GroES-like_sf"/>
</dbReference>
<dbReference type="Gene3D" id="3.40.50.720">
    <property type="entry name" value="NAD(P)-binding Rossmann-like Domain"/>
    <property type="match status" value="1"/>
</dbReference>
<protein>
    <submittedName>
        <fullName evidence="9">Putative alcohol dehydrogenase</fullName>
    </submittedName>
</protein>
<dbReference type="AlphaFoldDB" id="A0A6A6Q3V4"/>
<feature type="domain" description="Alcohol dehydrogenase-like N-terminal" evidence="8">
    <location>
        <begin position="30"/>
        <end position="111"/>
    </location>
</feature>
<evidence type="ECO:0000259" key="8">
    <source>
        <dbReference type="Pfam" id="PF08240"/>
    </source>
</evidence>
<dbReference type="Gene3D" id="3.90.180.10">
    <property type="entry name" value="Medium-chain alcohol dehydrogenases, catalytic domain"/>
    <property type="match status" value="1"/>
</dbReference>
<dbReference type="Proteomes" id="UP000799767">
    <property type="component" value="Unassembled WGS sequence"/>
</dbReference>
<dbReference type="PANTHER" id="PTHR43350:SF2">
    <property type="entry name" value="GROES-LIKE ZINC-BINDING ALCOHOL DEHYDROGENASE FAMILY PROTEIN"/>
    <property type="match status" value="1"/>
</dbReference>
<sequence>MAEYTIPTTAIVSYTEHDWRYERVLCREPGPGELLIRMLATGICHTDLANVGEIAPRILGHEGAGRVLRKGPDCKIDVNVGDPVLLSFAHCKECYMCLTGHPAHCVDSTTLTIRGQDPNFALADEDAQDPRLEDDGQGRRRVIKASYFGHSSFSAIALVRESSVVNAKDLVANDEELTMFAPLGCGIQTGACAVVNVIKPSPEDSVGVFGLGGVGLSAIMAAKALGVREIIAVDILPNRLSLASSLGATHTINSKDMSKDELIRAIRSLPPFQRGKSGPSGPSAIVDTTAVPSLIQAALAAVRKMGRVVQLANKGPGSSLSVGLPEHMASGVHLSGTIQGDADPAKSIPLLIKWYREGKLPLERLEKTFAVEDFDRAREEMHSGVTIKPVLLWPQ</sequence>
<dbReference type="GO" id="GO:0016491">
    <property type="term" value="F:oxidoreductase activity"/>
    <property type="evidence" value="ECO:0007669"/>
    <property type="project" value="UniProtKB-KW"/>
</dbReference>
<keyword evidence="4 6" id="KW-0862">Zinc</keyword>
<dbReference type="EMBL" id="MU001631">
    <property type="protein sequence ID" value="KAF2486975.1"/>
    <property type="molecule type" value="Genomic_DNA"/>
</dbReference>
<dbReference type="Pfam" id="PF00107">
    <property type="entry name" value="ADH_zinc_N"/>
    <property type="match status" value="1"/>
</dbReference>
<feature type="domain" description="Alcohol dehydrogenase-like C-terminal" evidence="7">
    <location>
        <begin position="213"/>
        <end position="348"/>
    </location>
</feature>
<evidence type="ECO:0000313" key="9">
    <source>
        <dbReference type="EMBL" id="KAF2486975.1"/>
    </source>
</evidence>
<comment type="cofactor">
    <cofactor evidence="1 6">
        <name>Zn(2+)</name>
        <dbReference type="ChEBI" id="CHEBI:29105"/>
    </cofactor>
</comment>
<comment type="similarity">
    <text evidence="2 6">Belongs to the zinc-containing alcohol dehydrogenase family.</text>
</comment>
<keyword evidence="5" id="KW-0560">Oxidoreductase</keyword>